<dbReference type="AlphaFoldDB" id="A0A2S8GS14"/>
<evidence type="ECO:0000313" key="2">
    <source>
        <dbReference type="EMBL" id="PQO47219.1"/>
    </source>
</evidence>
<dbReference type="Pfam" id="PF13646">
    <property type="entry name" value="HEAT_2"/>
    <property type="match status" value="1"/>
</dbReference>
<dbReference type="Proteomes" id="UP000237819">
    <property type="component" value="Unassembled WGS sequence"/>
</dbReference>
<dbReference type="OrthoDB" id="462757at2"/>
<protein>
    <recommendedName>
        <fullName evidence="4">HEAT repeat domain-containing protein</fullName>
    </recommendedName>
</protein>
<dbReference type="EMBL" id="PUHZ01000005">
    <property type="protein sequence ID" value="PQO47219.1"/>
    <property type="molecule type" value="Genomic_DNA"/>
</dbReference>
<dbReference type="PROSITE" id="PS51257">
    <property type="entry name" value="PROKAR_LIPOPROTEIN"/>
    <property type="match status" value="1"/>
</dbReference>
<gene>
    <name evidence="2" type="ORF">C5Y93_04045</name>
</gene>
<comment type="caution">
    <text evidence="2">The sequence shown here is derived from an EMBL/GenBank/DDBJ whole genome shotgun (WGS) entry which is preliminary data.</text>
</comment>
<evidence type="ECO:0008006" key="4">
    <source>
        <dbReference type="Google" id="ProtNLM"/>
    </source>
</evidence>
<accession>A0A2S8GS14</accession>
<dbReference type="InterPro" id="IPR011989">
    <property type="entry name" value="ARM-like"/>
</dbReference>
<evidence type="ECO:0000313" key="3">
    <source>
        <dbReference type="Proteomes" id="UP000237819"/>
    </source>
</evidence>
<proteinExistence type="predicted"/>
<feature type="compositionally biased region" description="Basic and acidic residues" evidence="1">
    <location>
        <begin position="76"/>
        <end position="85"/>
    </location>
</feature>
<dbReference type="RefSeq" id="WP_105334107.1">
    <property type="nucleotide sequence ID" value="NZ_PUHZ01000005.1"/>
</dbReference>
<dbReference type="Gene3D" id="1.25.10.10">
    <property type="entry name" value="Leucine-rich Repeat Variant"/>
    <property type="match status" value="3"/>
</dbReference>
<dbReference type="InterPro" id="IPR016024">
    <property type="entry name" value="ARM-type_fold"/>
</dbReference>
<name>A0A2S8GS14_9BACT</name>
<organism evidence="2 3">
    <name type="scientific">Blastopirellula marina</name>
    <dbReference type="NCBI Taxonomy" id="124"/>
    <lineage>
        <taxon>Bacteria</taxon>
        <taxon>Pseudomonadati</taxon>
        <taxon>Planctomycetota</taxon>
        <taxon>Planctomycetia</taxon>
        <taxon>Pirellulales</taxon>
        <taxon>Pirellulaceae</taxon>
        <taxon>Blastopirellula</taxon>
    </lineage>
</organism>
<sequence length="831" mass="88731">MFTRPWWLLGLLALTGCFGTSETKTIPAAGGTTAPATSAIDVPADNPAIQWSQMEFDELPEVVVEGATPPPQPFSGEDKPDDTPIPDDVQRLLDTYDEKNFDKLADLALTYPQKKVRAGALTKIASFAGSRTGEAMQLMRVGVLDEDPKVRKEMLSSIRNGLPLWDKQQCVCALPELAEALHKHSDDGFGIGLILEDYGPAALPVLPQLCWALGHEKKGVVSAIGNIGPEAKVAIPLVAQFAWKEESLDAADALGKLQAEDLVMKLLESSEDRQVWMGASAAKYLNEIPPPMVQRLLAAISRADRSVRASAAEALGKVRPSTPEIAGALMTLPPGDVDWVDEAVYMALAQLDPPSPEALEHMNSRLAATDDQGRREVIQKAISLWKTQNKQPVESLLQDVIAADGAVDPSFNAQADELYEPLIKIAGDAGQPANVRAAALMMLDATEGYLQEGRSDKVDEIAQLAAACAAEKPEQPLLGAAAHVVYRHSPRSPETEQLFADGVATAGFLKQRTDDLQTICIAKVEPGLPVVIDLLNKPETSVMEVMLRNLSFFGEKAAAAAPGITKLPIDPNDKDQLPLFQRQMEALGAIGGDPAVCIPFYKKTLAATDPSMWERGEILEAWAKTVAASDGDPNDVLAECDAVLSSPTGNKLAALNALTAMGPKSAPLVPKIIPCLENTLFGMNACKALEAIGPPAKEAEPQLIKAAHEWKDNGLPLRALCAIHASGPEFAQLVAATLEIVADRPFMLELLSRMGPDAAPFVPQIAKLLDSEAVDERARAAKTLGAIGPGAKSQVKRLQKMATEDESYTAKSAAKKALEQIAPEAAAEKAE</sequence>
<dbReference type="SUPFAM" id="SSF48371">
    <property type="entry name" value="ARM repeat"/>
    <property type="match status" value="1"/>
</dbReference>
<feature type="region of interest" description="Disordered" evidence="1">
    <location>
        <begin position="65"/>
        <end position="85"/>
    </location>
</feature>
<reference evidence="2 3" key="1">
    <citation type="submission" date="2018-02" db="EMBL/GenBank/DDBJ databases">
        <title>Comparative genomes isolates from brazilian mangrove.</title>
        <authorList>
            <person name="Araujo J.E."/>
            <person name="Taketani R.G."/>
            <person name="Silva M.C.P."/>
            <person name="Loureco M.V."/>
            <person name="Andreote F.D."/>
        </authorList>
    </citation>
    <scope>NUCLEOTIDE SEQUENCE [LARGE SCALE GENOMIC DNA]</scope>
    <source>
        <strain evidence="2 3">Nap-Phe MGV</strain>
    </source>
</reference>
<evidence type="ECO:0000256" key="1">
    <source>
        <dbReference type="SAM" id="MobiDB-lite"/>
    </source>
</evidence>